<protein>
    <submittedName>
        <fullName evidence="1">Uncharacterized protein</fullName>
    </submittedName>
</protein>
<name>A0AAP0L282_9MAGN</name>
<dbReference type="Proteomes" id="UP001420932">
    <property type="component" value="Unassembled WGS sequence"/>
</dbReference>
<keyword evidence="2" id="KW-1185">Reference proteome</keyword>
<reference evidence="1 2" key="1">
    <citation type="submission" date="2024-01" db="EMBL/GenBank/DDBJ databases">
        <title>Genome assemblies of Stephania.</title>
        <authorList>
            <person name="Yang L."/>
        </authorList>
    </citation>
    <scope>NUCLEOTIDE SEQUENCE [LARGE SCALE GENOMIC DNA]</scope>
    <source>
        <strain evidence="1">YNDBR</strain>
        <tissue evidence="1">Leaf</tissue>
    </source>
</reference>
<evidence type="ECO:0000313" key="2">
    <source>
        <dbReference type="Proteomes" id="UP001420932"/>
    </source>
</evidence>
<organism evidence="1 2">
    <name type="scientific">Stephania yunnanensis</name>
    <dbReference type="NCBI Taxonomy" id="152371"/>
    <lineage>
        <taxon>Eukaryota</taxon>
        <taxon>Viridiplantae</taxon>
        <taxon>Streptophyta</taxon>
        <taxon>Embryophyta</taxon>
        <taxon>Tracheophyta</taxon>
        <taxon>Spermatophyta</taxon>
        <taxon>Magnoliopsida</taxon>
        <taxon>Ranunculales</taxon>
        <taxon>Menispermaceae</taxon>
        <taxon>Menispermoideae</taxon>
        <taxon>Cissampelideae</taxon>
        <taxon>Stephania</taxon>
    </lineage>
</organism>
<proteinExistence type="predicted"/>
<comment type="caution">
    <text evidence="1">The sequence shown here is derived from an EMBL/GenBank/DDBJ whole genome shotgun (WGS) entry which is preliminary data.</text>
</comment>
<evidence type="ECO:0000313" key="1">
    <source>
        <dbReference type="EMBL" id="KAK9161159.1"/>
    </source>
</evidence>
<dbReference type="AlphaFoldDB" id="A0AAP0L282"/>
<sequence>MEVRVKHSSLLMTHLGMKKENKIIWVVVAIVEATEGHKALQVAEVGEGAKVGVAPNPEQMKKSKKKTRLLLYPAGQ</sequence>
<accession>A0AAP0L282</accession>
<gene>
    <name evidence="1" type="ORF">Syun_007500</name>
</gene>
<dbReference type="EMBL" id="JBBNAF010000003">
    <property type="protein sequence ID" value="KAK9161159.1"/>
    <property type="molecule type" value="Genomic_DNA"/>
</dbReference>